<protein>
    <submittedName>
        <fullName evidence="2">Putative rsbW, negative regulator of sigma-B activity (Switch protein/serine kinase)</fullName>
    </submittedName>
</protein>
<dbReference type="Gene3D" id="3.30.565.10">
    <property type="entry name" value="Histidine kinase-like ATPase, C-terminal domain"/>
    <property type="match status" value="1"/>
</dbReference>
<evidence type="ECO:0000313" key="3">
    <source>
        <dbReference type="Proteomes" id="UP000031465"/>
    </source>
</evidence>
<evidence type="ECO:0000259" key="1">
    <source>
        <dbReference type="Pfam" id="PF13581"/>
    </source>
</evidence>
<dbReference type="PATRIC" id="fig|362787.3.peg.426"/>
<dbReference type="CDD" id="cd16936">
    <property type="entry name" value="HATPase_RsbW-like"/>
    <property type="match status" value="1"/>
</dbReference>
<dbReference type="SUPFAM" id="SSF55874">
    <property type="entry name" value="ATPase domain of HSP90 chaperone/DNA topoisomerase II/histidine kinase"/>
    <property type="match status" value="1"/>
</dbReference>
<keyword evidence="2" id="KW-0418">Kinase</keyword>
<dbReference type="InterPro" id="IPR036890">
    <property type="entry name" value="HATPase_C_sf"/>
</dbReference>
<evidence type="ECO:0000313" key="2">
    <source>
        <dbReference type="EMBL" id="KIC73323.1"/>
    </source>
</evidence>
<dbReference type="Pfam" id="PF13581">
    <property type="entry name" value="HATPase_c_2"/>
    <property type="match status" value="1"/>
</dbReference>
<accession>A0A0C1HF39</accession>
<dbReference type="EMBL" id="JSAN01000030">
    <property type="protein sequence ID" value="KIC73323.1"/>
    <property type="molecule type" value="Genomic_DNA"/>
</dbReference>
<gene>
    <name evidence="2" type="primary">rsbW</name>
    <name evidence="2" type="ORF">DB44_BG00120</name>
</gene>
<feature type="domain" description="Histidine kinase/HSP90-like ATPase" evidence="1">
    <location>
        <begin position="12"/>
        <end position="138"/>
    </location>
</feature>
<keyword evidence="2" id="KW-0808">Transferase</keyword>
<proteinExistence type="predicted"/>
<organism evidence="2 3">
    <name type="scientific">Candidatus Protochlamydia amoebophila</name>
    <dbReference type="NCBI Taxonomy" id="362787"/>
    <lineage>
        <taxon>Bacteria</taxon>
        <taxon>Pseudomonadati</taxon>
        <taxon>Chlamydiota</taxon>
        <taxon>Chlamydiia</taxon>
        <taxon>Parachlamydiales</taxon>
        <taxon>Parachlamydiaceae</taxon>
        <taxon>Candidatus Protochlamydia</taxon>
    </lineage>
</organism>
<dbReference type="Proteomes" id="UP000031465">
    <property type="component" value="Unassembled WGS sequence"/>
</dbReference>
<comment type="caution">
    <text evidence="2">The sequence shown here is derived from an EMBL/GenBank/DDBJ whole genome shotgun (WGS) entry which is preliminary data.</text>
</comment>
<sequence length="145" mass="16506">MCSQSMHQKTFLANLSQLHEMLSFIQSYGQSHHINSYTLNKIVVAAEEALVNIIHYGYPDQIGKIEIICDKTSLKPGIHILIKDQGIPFNPVKKSFSNKKNNSTNLKIGGYGIYLYVEIMDKVEYQRGKEGNILSLIKYIMDPEQ</sequence>
<reference evidence="2 3" key="1">
    <citation type="journal article" date="2014" name="Mol. Biol. Evol.">
        <title>Massive expansion of Ubiquitination-related gene families within the Chlamydiae.</title>
        <authorList>
            <person name="Domman D."/>
            <person name="Collingro A."/>
            <person name="Lagkouvardos I."/>
            <person name="Gehre L."/>
            <person name="Weinmaier T."/>
            <person name="Rattei T."/>
            <person name="Subtil A."/>
            <person name="Horn M."/>
        </authorList>
    </citation>
    <scope>NUCLEOTIDE SEQUENCE [LARGE SCALE GENOMIC DNA]</scope>
    <source>
        <strain evidence="2 3">EI2</strain>
    </source>
</reference>
<dbReference type="GO" id="GO:0016301">
    <property type="term" value="F:kinase activity"/>
    <property type="evidence" value="ECO:0007669"/>
    <property type="project" value="UniProtKB-KW"/>
</dbReference>
<dbReference type="InterPro" id="IPR003594">
    <property type="entry name" value="HATPase_dom"/>
</dbReference>
<dbReference type="AlphaFoldDB" id="A0A0C1HF39"/>
<name>A0A0C1HF39_9BACT</name>